<dbReference type="Proteomes" id="UP000006898">
    <property type="component" value="Chromosome"/>
</dbReference>
<evidence type="ECO:0000313" key="11">
    <source>
        <dbReference type="Proteomes" id="UP000006898"/>
    </source>
</evidence>
<dbReference type="GO" id="GO:0015627">
    <property type="term" value="C:type II protein secretion system complex"/>
    <property type="evidence" value="ECO:0007669"/>
    <property type="project" value="InterPro"/>
</dbReference>
<dbReference type="KEGG" id="mox:DAMO_2486"/>
<dbReference type="STRING" id="671143.DAMO_2486"/>
<dbReference type="InterPro" id="IPR045584">
    <property type="entry name" value="Pilin-like"/>
</dbReference>
<gene>
    <name evidence="10" type="ORF">DAMO_2486</name>
</gene>
<dbReference type="SUPFAM" id="SSF54523">
    <property type="entry name" value="Pili subunits"/>
    <property type="match status" value="1"/>
</dbReference>
<keyword evidence="4" id="KW-0997">Cell inner membrane</keyword>
<keyword evidence="6 8" id="KW-1133">Transmembrane helix</keyword>
<dbReference type="Pfam" id="PF12019">
    <property type="entry name" value="GspH"/>
    <property type="match status" value="1"/>
</dbReference>
<feature type="domain" description="General secretion pathway GspH" evidence="9">
    <location>
        <begin position="55"/>
        <end position="182"/>
    </location>
</feature>
<evidence type="ECO:0000256" key="8">
    <source>
        <dbReference type="SAM" id="Phobius"/>
    </source>
</evidence>
<dbReference type="Gene3D" id="3.55.40.10">
    <property type="entry name" value="minor pseudopilin epsh domain"/>
    <property type="match status" value="1"/>
</dbReference>
<dbReference type="EMBL" id="FP565575">
    <property type="protein sequence ID" value="CBE69559.1"/>
    <property type="molecule type" value="Genomic_DNA"/>
</dbReference>
<dbReference type="GO" id="GO:0015628">
    <property type="term" value="P:protein secretion by the type II secretion system"/>
    <property type="evidence" value="ECO:0007669"/>
    <property type="project" value="InterPro"/>
</dbReference>
<name>D5MJH4_METO1</name>
<keyword evidence="7 8" id="KW-0472">Membrane</keyword>
<evidence type="ECO:0000256" key="7">
    <source>
        <dbReference type="ARBA" id="ARBA00023136"/>
    </source>
</evidence>
<dbReference type="PATRIC" id="fig|671143.5.peg.2185"/>
<proteinExistence type="predicted"/>
<dbReference type="AlphaFoldDB" id="D5MJH4"/>
<feature type="transmembrane region" description="Helical" evidence="8">
    <location>
        <begin position="21"/>
        <end position="43"/>
    </location>
</feature>
<keyword evidence="2" id="KW-1003">Cell membrane</keyword>
<dbReference type="HOGENOM" id="CLU_123291_0_0_0"/>
<dbReference type="GO" id="GO:0005886">
    <property type="term" value="C:plasma membrane"/>
    <property type="evidence" value="ECO:0007669"/>
    <property type="project" value="UniProtKB-SubCell"/>
</dbReference>
<comment type="subcellular location">
    <subcellularLocation>
        <location evidence="1">Cell inner membrane</location>
        <topology evidence="1">Single-pass membrane protein</topology>
    </subcellularLocation>
</comment>
<dbReference type="InterPro" id="IPR012902">
    <property type="entry name" value="N_methyl_site"/>
</dbReference>
<protein>
    <recommendedName>
        <fullName evidence="9">General secretion pathway GspH domain-containing protein</fullName>
    </recommendedName>
</protein>
<organism evidence="10 11">
    <name type="scientific">Methylomirabilis oxygeniifera</name>
    <dbReference type="NCBI Taxonomy" id="671143"/>
    <lineage>
        <taxon>Bacteria</taxon>
        <taxon>Candidatus Methylomirabilota</taxon>
        <taxon>Candidatus Methylomirabilia</taxon>
        <taxon>Candidatus Methylomirabilales</taxon>
        <taxon>Candidatus Methylomirabilaceae</taxon>
        <taxon>Candidatus Methylomirabilis</taxon>
    </lineage>
</organism>
<dbReference type="Pfam" id="PF07963">
    <property type="entry name" value="N_methyl"/>
    <property type="match status" value="1"/>
</dbReference>
<dbReference type="eggNOG" id="COG4970">
    <property type="taxonomic scope" value="Bacteria"/>
</dbReference>
<keyword evidence="3" id="KW-0488">Methylation</keyword>
<evidence type="ECO:0000313" key="10">
    <source>
        <dbReference type="EMBL" id="CBE69559.1"/>
    </source>
</evidence>
<evidence type="ECO:0000256" key="2">
    <source>
        <dbReference type="ARBA" id="ARBA00022475"/>
    </source>
</evidence>
<evidence type="ECO:0000256" key="3">
    <source>
        <dbReference type="ARBA" id="ARBA00022481"/>
    </source>
</evidence>
<reference evidence="10 11" key="1">
    <citation type="journal article" date="2010" name="Nature">
        <title>Nitrite-driven anaerobic methane oxidation by oxygenic bacteria.</title>
        <authorList>
            <person name="Ettwig K.F."/>
            <person name="Butler M.K."/>
            <person name="Le Paslier D."/>
            <person name="Pelletier E."/>
            <person name="Mangenot S."/>
            <person name="Kuypers M.M.M."/>
            <person name="Schreiber F."/>
            <person name="Dutilh B.E."/>
            <person name="Zedelius J."/>
            <person name="de Beer D."/>
            <person name="Gloerich J."/>
            <person name="Wessels H.J.C.T."/>
            <person name="van Allen T."/>
            <person name="Luesken F."/>
            <person name="Wu M."/>
            <person name="van de Pas-Schoonen K.T."/>
            <person name="Op den Camp H.J.M."/>
            <person name="Janssen-Megens E.M."/>
            <person name="Francoijs K-J."/>
            <person name="Stunnenberg H."/>
            <person name="Weissenbach J."/>
            <person name="Jetten M.S.M."/>
            <person name="Strous M."/>
        </authorList>
    </citation>
    <scope>NUCLEOTIDE SEQUENCE [LARGE SCALE GENOMIC DNA]</scope>
</reference>
<evidence type="ECO:0000256" key="6">
    <source>
        <dbReference type="ARBA" id="ARBA00022989"/>
    </source>
</evidence>
<dbReference type="PROSITE" id="PS00409">
    <property type="entry name" value="PROKAR_NTER_METHYL"/>
    <property type="match status" value="1"/>
</dbReference>
<evidence type="ECO:0000259" key="9">
    <source>
        <dbReference type="Pfam" id="PF12019"/>
    </source>
</evidence>
<evidence type="ECO:0000256" key="4">
    <source>
        <dbReference type="ARBA" id="ARBA00022519"/>
    </source>
</evidence>
<evidence type="ECO:0000256" key="5">
    <source>
        <dbReference type="ARBA" id="ARBA00022692"/>
    </source>
</evidence>
<evidence type="ECO:0000256" key="1">
    <source>
        <dbReference type="ARBA" id="ARBA00004377"/>
    </source>
</evidence>
<keyword evidence="5 8" id="KW-0812">Transmembrane</keyword>
<dbReference type="InterPro" id="IPR022346">
    <property type="entry name" value="T2SS_GspH"/>
</dbReference>
<accession>D5MJH4</accession>
<sequence length="194" mass="21525">MSNKREARLNNRTVQCTRGFTLLELTVVLFILMLATVLVAPAFSRSFGQTQLKAATRDIMTLCRFARTQAIANQDILEVVLDRQTNRYWLRGPDWIVGRLSSIDRVETVEDPEQPWQAQIRQARVRSLPPGVSLKSVVLATGPLLPDERGVIAFFPQGSSTGGSIDLSDEKGRSYRIIVDPSVGLVRISSAENA</sequence>